<dbReference type="Proteomes" id="UP000215914">
    <property type="component" value="Unassembled WGS sequence"/>
</dbReference>
<evidence type="ECO:0000256" key="1">
    <source>
        <dbReference type="SAM" id="MobiDB-lite"/>
    </source>
</evidence>
<comment type="caution">
    <text evidence="2">The sequence shown here is derived from an EMBL/GenBank/DDBJ whole genome shotgun (WGS) entry which is preliminary data.</text>
</comment>
<dbReference type="EMBL" id="MNCJ02000322">
    <property type="protein sequence ID" value="KAF5797649.1"/>
    <property type="molecule type" value="Genomic_DNA"/>
</dbReference>
<reference evidence="2" key="2">
    <citation type="submission" date="2020-06" db="EMBL/GenBank/DDBJ databases">
        <title>Helianthus annuus Genome sequencing and assembly Release 2.</title>
        <authorList>
            <person name="Gouzy J."/>
            <person name="Langlade N."/>
            <person name="Munos S."/>
        </authorList>
    </citation>
    <scope>NUCLEOTIDE SEQUENCE</scope>
    <source>
        <tissue evidence="2">Leaves</tissue>
    </source>
</reference>
<dbReference type="AlphaFoldDB" id="A0A9K3IIL3"/>
<evidence type="ECO:0000313" key="2">
    <source>
        <dbReference type="EMBL" id="KAF5797649.1"/>
    </source>
</evidence>
<feature type="compositionally biased region" description="Polar residues" evidence="1">
    <location>
        <begin position="125"/>
        <end position="136"/>
    </location>
</feature>
<organism evidence="2 3">
    <name type="scientific">Helianthus annuus</name>
    <name type="common">Common sunflower</name>
    <dbReference type="NCBI Taxonomy" id="4232"/>
    <lineage>
        <taxon>Eukaryota</taxon>
        <taxon>Viridiplantae</taxon>
        <taxon>Streptophyta</taxon>
        <taxon>Embryophyta</taxon>
        <taxon>Tracheophyta</taxon>
        <taxon>Spermatophyta</taxon>
        <taxon>Magnoliopsida</taxon>
        <taxon>eudicotyledons</taxon>
        <taxon>Gunneridae</taxon>
        <taxon>Pentapetalae</taxon>
        <taxon>asterids</taxon>
        <taxon>campanulids</taxon>
        <taxon>Asterales</taxon>
        <taxon>Asteraceae</taxon>
        <taxon>Asteroideae</taxon>
        <taxon>Heliantheae alliance</taxon>
        <taxon>Heliantheae</taxon>
        <taxon>Helianthus</taxon>
    </lineage>
</organism>
<name>A0A9K3IIL3_HELAN</name>
<feature type="region of interest" description="Disordered" evidence="1">
    <location>
        <begin position="96"/>
        <end position="136"/>
    </location>
</feature>
<reference evidence="2" key="1">
    <citation type="journal article" date="2017" name="Nature">
        <title>The sunflower genome provides insights into oil metabolism, flowering and Asterid evolution.</title>
        <authorList>
            <person name="Badouin H."/>
            <person name="Gouzy J."/>
            <person name="Grassa C.J."/>
            <person name="Murat F."/>
            <person name="Staton S.E."/>
            <person name="Cottret L."/>
            <person name="Lelandais-Briere C."/>
            <person name="Owens G.L."/>
            <person name="Carrere S."/>
            <person name="Mayjonade B."/>
            <person name="Legrand L."/>
            <person name="Gill N."/>
            <person name="Kane N.C."/>
            <person name="Bowers J.E."/>
            <person name="Hubner S."/>
            <person name="Bellec A."/>
            <person name="Berard A."/>
            <person name="Berges H."/>
            <person name="Blanchet N."/>
            <person name="Boniface M.C."/>
            <person name="Brunel D."/>
            <person name="Catrice O."/>
            <person name="Chaidir N."/>
            <person name="Claudel C."/>
            <person name="Donnadieu C."/>
            <person name="Faraut T."/>
            <person name="Fievet G."/>
            <person name="Helmstetter N."/>
            <person name="King M."/>
            <person name="Knapp S.J."/>
            <person name="Lai Z."/>
            <person name="Le Paslier M.C."/>
            <person name="Lippi Y."/>
            <person name="Lorenzon L."/>
            <person name="Mandel J.R."/>
            <person name="Marage G."/>
            <person name="Marchand G."/>
            <person name="Marquand E."/>
            <person name="Bret-Mestries E."/>
            <person name="Morien E."/>
            <person name="Nambeesan S."/>
            <person name="Nguyen T."/>
            <person name="Pegot-Espagnet P."/>
            <person name="Pouilly N."/>
            <person name="Raftis F."/>
            <person name="Sallet E."/>
            <person name="Schiex T."/>
            <person name="Thomas J."/>
            <person name="Vandecasteele C."/>
            <person name="Vares D."/>
            <person name="Vear F."/>
            <person name="Vautrin S."/>
            <person name="Crespi M."/>
            <person name="Mangin B."/>
            <person name="Burke J.M."/>
            <person name="Salse J."/>
            <person name="Munos S."/>
            <person name="Vincourt P."/>
            <person name="Rieseberg L.H."/>
            <person name="Langlade N.B."/>
        </authorList>
    </citation>
    <scope>NUCLEOTIDE SEQUENCE</scope>
    <source>
        <tissue evidence="2">Leaves</tissue>
    </source>
</reference>
<protein>
    <submittedName>
        <fullName evidence="2">Uncharacterized protein</fullName>
    </submittedName>
</protein>
<feature type="compositionally biased region" description="Low complexity" evidence="1">
    <location>
        <begin position="101"/>
        <end position="120"/>
    </location>
</feature>
<gene>
    <name evidence="2" type="ORF">HanXRQr2_Chr07g0283131</name>
</gene>
<sequence length="136" mass="15311">MCMKRLSITKTNDELFEKLADALPYETWGMFLMMLRNKKGFKDLTLSKFIEKIEAQEMEQRKIVRMKDFDGEQDIGLYYKAGVNAKSTNLSPKIETAFNAKNSPGGSSSGSNSKTSFTSFPSFDPNISATKNGRKL</sequence>
<evidence type="ECO:0000313" key="3">
    <source>
        <dbReference type="Proteomes" id="UP000215914"/>
    </source>
</evidence>
<accession>A0A9K3IIL3</accession>
<proteinExistence type="predicted"/>
<dbReference type="Gramene" id="mRNA:HanXRQr2_Chr07g0283131">
    <property type="protein sequence ID" value="CDS:HanXRQr2_Chr07g0283131.1"/>
    <property type="gene ID" value="HanXRQr2_Chr07g0283131"/>
</dbReference>
<keyword evidence="3" id="KW-1185">Reference proteome</keyword>